<feature type="repeat" description="WD" evidence="5">
    <location>
        <begin position="173"/>
        <end position="208"/>
    </location>
</feature>
<evidence type="ECO:0000256" key="1">
    <source>
        <dbReference type="ARBA" id="ARBA00022574"/>
    </source>
</evidence>
<dbReference type="GO" id="GO:0003723">
    <property type="term" value="F:RNA binding"/>
    <property type="evidence" value="ECO:0007669"/>
    <property type="project" value="TreeGrafter"/>
</dbReference>
<dbReference type="InterPro" id="IPR036322">
    <property type="entry name" value="WD40_repeat_dom_sf"/>
</dbReference>
<gene>
    <name evidence="6" type="ORF">AV274_6310</name>
</gene>
<reference evidence="6 7" key="1">
    <citation type="submission" date="2016-05" db="EMBL/GenBank/DDBJ databases">
        <title>Nuclear genome of Blastocystis sp. subtype 1 NandII.</title>
        <authorList>
            <person name="Gentekaki E."/>
            <person name="Curtis B."/>
            <person name="Stairs C."/>
            <person name="Eme L."/>
            <person name="Herman E."/>
            <person name="Klimes V."/>
            <person name="Arias M.C."/>
            <person name="Elias M."/>
            <person name="Hilliou F."/>
            <person name="Klute M."/>
            <person name="Malik S.-B."/>
            <person name="Pightling A."/>
            <person name="Rachubinski R."/>
            <person name="Salas D."/>
            <person name="Schlacht A."/>
            <person name="Suga H."/>
            <person name="Archibald J."/>
            <person name="Ball S.G."/>
            <person name="Clark G."/>
            <person name="Dacks J."/>
            <person name="Van Der Giezen M."/>
            <person name="Tsaousis A."/>
            <person name="Roger A."/>
        </authorList>
    </citation>
    <scope>NUCLEOTIDE SEQUENCE [LARGE SCALE GENOMIC DNA]</scope>
    <source>
        <strain evidence="7">ATCC 50177 / NandII</strain>
    </source>
</reference>
<keyword evidence="2" id="KW-0507">mRNA processing</keyword>
<dbReference type="PRINTS" id="PR00320">
    <property type="entry name" value="GPROTEINBRPT"/>
</dbReference>
<dbReference type="InterPro" id="IPR020472">
    <property type="entry name" value="WD40_PAC1"/>
</dbReference>
<evidence type="ECO:0000256" key="3">
    <source>
        <dbReference type="ARBA" id="ARBA00022737"/>
    </source>
</evidence>
<dbReference type="Proteomes" id="UP000078348">
    <property type="component" value="Unassembled WGS sequence"/>
</dbReference>
<dbReference type="STRING" id="478820.A0A196S4J3"/>
<dbReference type="GO" id="GO:0006397">
    <property type="term" value="P:mRNA processing"/>
    <property type="evidence" value="ECO:0007669"/>
    <property type="project" value="UniProtKB-KW"/>
</dbReference>
<evidence type="ECO:0000313" key="6">
    <source>
        <dbReference type="EMBL" id="OAO12035.1"/>
    </source>
</evidence>
<dbReference type="GO" id="GO:0008380">
    <property type="term" value="P:RNA splicing"/>
    <property type="evidence" value="ECO:0007669"/>
    <property type="project" value="UniProtKB-KW"/>
</dbReference>
<evidence type="ECO:0000256" key="4">
    <source>
        <dbReference type="ARBA" id="ARBA00023187"/>
    </source>
</evidence>
<keyword evidence="4" id="KW-0508">mRNA splicing</keyword>
<dbReference type="GO" id="GO:0071013">
    <property type="term" value="C:catalytic step 2 spliceosome"/>
    <property type="evidence" value="ECO:0007669"/>
    <property type="project" value="TreeGrafter"/>
</dbReference>
<dbReference type="CDD" id="cd00200">
    <property type="entry name" value="WD40"/>
    <property type="match status" value="1"/>
</dbReference>
<dbReference type="SMART" id="SM00320">
    <property type="entry name" value="WD40"/>
    <property type="match status" value="7"/>
</dbReference>
<dbReference type="InterPro" id="IPR019775">
    <property type="entry name" value="WD40_repeat_CS"/>
</dbReference>
<dbReference type="PANTHER" id="PTHR44006:SF1">
    <property type="entry name" value="U5 SMALL NUCLEAR RIBONUCLEOPROTEIN 40 KDA PROTEIN"/>
    <property type="match status" value="1"/>
</dbReference>
<dbReference type="InterPro" id="IPR052234">
    <property type="entry name" value="U5_snRNP_Component"/>
</dbReference>
<dbReference type="AlphaFoldDB" id="A0A196S4J3"/>
<comment type="caution">
    <text evidence="6">The sequence shown here is derived from an EMBL/GenBank/DDBJ whole genome shotgun (WGS) entry which is preliminary data.</text>
</comment>
<feature type="repeat" description="WD" evidence="5">
    <location>
        <begin position="222"/>
        <end position="249"/>
    </location>
</feature>
<keyword evidence="6" id="KW-0687">Ribonucleoprotein</keyword>
<proteinExistence type="predicted"/>
<keyword evidence="7" id="KW-1185">Reference proteome</keyword>
<dbReference type="InterPro" id="IPR001680">
    <property type="entry name" value="WD40_rpt"/>
</dbReference>
<dbReference type="Gene3D" id="2.130.10.10">
    <property type="entry name" value="YVTN repeat-like/Quinoprotein amine dehydrogenase"/>
    <property type="match status" value="1"/>
</dbReference>
<evidence type="ECO:0000313" key="7">
    <source>
        <dbReference type="Proteomes" id="UP000078348"/>
    </source>
</evidence>
<accession>A0A196S4J3</accession>
<dbReference type="Pfam" id="PF00400">
    <property type="entry name" value="WD40"/>
    <property type="match status" value="6"/>
</dbReference>
<sequence length="343" mass="37411">MSKNNEPATSTDLVVADMERNMAVVVKEDVDEPPRTSSLKAPNLELIGHKDAVFSVRFSPDGQHLATAGMDSNIFLWDVYGECENYALLQGHKNAVLEICWNWDGTQVCSASADKTVGIWDAAYGKLIRKLKGHASFVNGIDASKKSDNLVLSCADDCTCKLWDSRSGDVVKTIPHSFQVTSCCFNEDTTQIITGGLDGIIRIYEMATFTPSIVLPQLPELITGIRLAPDGGYLLSHSLDAGLRVWDINAFFEGESRCVKLMRGHTQGASGNLLRCSWSPDLSMASCGSGDGFVYVYDTTSLAIKYRLPGHRSIVNDVDFHPIEPIICSVSSDHSVIMGEILP</sequence>
<protein>
    <submittedName>
        <fullName evidence="6">U5 small nuclear ribonucleoprotein 40 kDa protein</fullName>
    </submittedName>
</protein>
<name>A0A196S4J3_BLAHN</name>
<dbReference type="SUPFAM" id="SSF50978">
    <property type="entry name" value="WD40 repeat-like"/>
    <property type="match status" value="1"/>
</dbReference>
<dbReference type="PROSITE" id="PS50082">
    <property type="entry name" value="WD_REPEATS_2"/>
    <property type="match status" value="5"/>
</dbReference>
<evidence type="ECO:0000256" key="2">
    <source>
        <dbReference type="ARBA" id="ARBA00022664"/>
    </source>
</evidence>
<keyword evidence="1 5" id="KW-0853">WD repeat</keyword>
<dbReference type="PROSITE" id="PS00678">
    <property type="entry name" value="WD_REPEATS_1"/>
    <property type="match status" value="2"/>
</dbReference>
<dbReference type="EMBL" id="LXWW01000567">
    <property type="protein sequence ID" value="OAO12035.1"/>
    <property type="molecule type" value="Genomic_DNA"/>
</dbReference>
<dbReference type="PANTHER" id="PTHR44006">
    <property type="entry name" value="U5 SMALL NUCLEAR RIBONUCLEOPROTEIN 40 KDA PROTEIN"/>
    <property type="match status" value="1"/>
</dbReference>
<feature type="repeat" description="WD" evidence="5">
    <location>
        <begin position="46"/>
        <end position="79"/>
    </location>
</feature>
<dbReference type="InterPro" id="IPR015943">
    <property type="entry name" value="WD40/YVTN_repeat-like_dom_sf"/>
</dbReference>
<evidence type="ECO:0000256" key="5">
    <source>
        <dbReference type="PROSITE-ProRule" id="PRU00221"/>
    </source>
</evidence>
<dbReference type="OrthoDB" id="1068471at2759"/>
<organism evidence="6 7">
    <name type="scientific">Blastocystis sp. subtype 1 (strain ATCC 50177 / NandII)</name>
    <dbReference type="NCBI Taxonomy" id="478820"/>
    <lineage>
        <taxon>Eukaryota</taxon>
        <taxon>Sar</taxon>
        <taxon>Stramenopiles</taxon>
        <taxon>Bigyra</taxon>
        <taxon>Opalozoa</taxon>
        <taxon>Opalinata</taxon>
        <taxon>Blastocystidae</taxon>
        <taxon>Blastocystis</taxon>
    </lineage>
</organism>
<feature type="repeat" description="WD" evidence="5">
    <location>
        <begin position="89"/>
        <end position="130"/>
    </location>
</feature>
<keyword evidence="3" id="KW-0677">Repeat</keyword>
<feature type="repeat" description="WD" evidence="5">
    <location>
        <begin position="131"/>
        <end position="173"/>
    </location>
</feature>
<dbReference type="PROSITE" id="PS50294">
    <property type="entry name" value="WD_REPEATS_REGION"/>
    <property type="match status" value="2"/>
</dbReference>